<keyword evidence="1" id="KW-0812">Transmembrane</keyword>
<feature type="transmembrane region" description="Helical" evidence="1">
    <location>
        <begin position="112"/>
        <end position="131"/>
    </location>
</feature>
<keyword evidence="3" id="KW-1185">Reference proteome</keyword>
<proteinExistence type="predicted"/>
<dbReference type="AlphaFoldDB" id="A0A7C8M6W6"/>
<evidence type="ECO:0000256" key="1">
    <source>
        <dbReference type="SAM" id="Phobius"/>
    </source>
</evidence>
<evidence type="ECO:0000313" key="2">
    <source>
        <dbReference type="EMBL" id="KAF2872340.1"/>
    </source>
</evidence>
<reference evidence="2 3" key="1">
    <citation type="submission" date="2020-01" db="EMBL/GenBank/DDBJ databases">
        <authorList>
            <consortium name="DOE Joint Genome Institute"/>
            <person name="Haridas S."/>
            <person name="Albert R."/>
            <person name="Binder M."/>
            <person name="Bloem J."/>
            <person name="Labutti K."/>
            <person name="Salamov A."/>
            <person name="Andreopoulos B."/>
            <person name="Baker S.E."/>
            <person name="Barry K."/>
            <person name="Bills G."/>
            <person name="Bluhm B.H."/>
            <person name="Cannon C."/>
            <person name="Castanera R."/>
            <person name="Culley D.E."/>
            <person name="Daum C."/>
            <person name="Ezra D."/>
            <person name="Gonzalez J.B."/>
            <person name="Henrissat B."/>
            <person name="Kuo A."/>
            <person name="Liang C."/>
            <person name="Lipzen A."/>
            <person name="Lutzoni F."/>
            <person name="Magnuson J."/>
            <person name="Mondo S."/>
            <person name="Nolan M."/>
            <person name="Ohm R."/>
            <person name="Pangilinan J."/>
            <person name="Park H.-J.H."/>
            <person name="Ramirez L."/>
            <person name="Alfaro M."/>
            <person name="Sun H."/>
            <person name="Tritt A."/>
            <person name="Yoshinaga Y."/>
            <person name="Zwiers L.-H.L."/>
            <person name="Turgeon B.G."/>
            <person name="Goodwin S.B."/>
            <person name="Spatafora J.W."/>
            <person name="Crous P.W."/>
            <person name="Grigoriev I.V."/>
        </authorList>
    </citation>
    <scope>NUCLEOTIDE SEQUENCE [LARGE SCALE GENOMIC DNA]</scope>
    <source>
        <strain evidence="2 3">CBS 611.86</strain>
    </source>
</reference>
<gene>
    <name evidence="2" type="ORF">BDV95DRAFT_605964</name>
</gene>
<dbReference type="Proteomes" id="UP000481861">
    <property type="component" value="Unassembled WGS sequence"/>
</dbReference>
<comment type="caution">
    <text evidence="2">The sequence shown here is derived from an EMBL/GenBank/DDBJ whole genome shotgun (WGS) entry which is preliminary data.</text>
</comment>
<name>A0A7C8M6W6_9PLEO</name>
<accession>A0A7C8M6W6</accession>
<organism evidence="2 3">
    <name type="scientific">Massariosphaeria phaeospora</name>
    <dbReference type="NCBI Taxonomy" id="100035"/>
    <lineage>
        <taxon>Eukaryota</taxon>
        <taxon>Fungi</taxon>
        <taxon>Dikarya</taxon>
        <taxon>Ascomycota</taxon>
        <taxon>Pezizomycotina</taxon>
        <taxon>Dothideomycetes</taxon>
        <taxon>Pleosporomycetidae</taxon>
        <taxon>Pleosporales</taxon>
        <taxon>Pleosporales incertae sedis</taxon>
        <taxon>Massariosphaeria</taxon>
    </lineage>
</organism>
<dbReference type="EMBL" id="JAADJZ010000009">
    <property type="protein sequence ID" value="KAF2872340.1"/>
    <property type="molecule type" value="Genomic_DNA"/>
</dbReference>
<keyword evidence="1" id="KW-1133">Transmembrane helix</keyword>
<protein>
    <submittedName>
        <fullName evidence="2">Uncharacterized protein</fullName>
    </submittedName>
</protein>
<sequence length="250" mass="28328">MVFLADTTPQPRRHVASIQLPAICAYPVVAIGWKYYYAIKTAVDSSAAPVVDPTQRLIELVTWDILPIVYKTCWICLLPYITFLHMGVPSVVGALYLLYVCFDPILFDKFEAVEWTLKTWCLVAMLLFPLLHVWRSLSSNNFDFFDSNDSAISMVGMQAALLLCMDLGPRRTARKAYLGFLQRGEEEMGVRVRLPWPRTAYGVLELDQAFALALAVGVFAATRWKGVKRVWRMSVGMARPEADVEFEHLV</sequence>
<feature type="transmembrane region" description="Helical" evidence="1">
    <location>
        <begin position="77"/>
        <end position="100"/>
    </location>
</feature>
<evidence type="ECO:0000313" key="3">
    <source>
        <dbReference type="Proteomes" id="UP000481861"/>
    </source>
</evidence>
<keyword evidence="1" id="KW-0472">Membrane</keyword>